<evidence type="ECO:0000256" key="1">
    <source>
        <dbReference type="SAM" id="SignalP"/>
    </source>
</evidence>
<comment type="caution">
    <text evidence="2">The sequence shown here is derived from an EMBL/GenBank/DDBJ whole genome shotgun (WGS) entry which is preliminary data.</text>
</comment>
<organism evidence="2 3">
    <name type="scientific">candidate division WWE3 bacterium</name>
    <dbReference type="NCBI Taxonomy" id="2053526"/>
    <lineage>
        <taxon>Bacteria</taxon>
        <taxon>Katanobacteria</taxon>
    </lineage>
</organism>
<keyword evidence="1" id="KW-0732">Signal</keyword>
<dbReference type="Proteomes" id="UP000751518">
    <property type="component" value="Unassembled WGS sequence"/>
</dbReference>
<reference evidence="2" key="1">
    <citation type="submission" date="2020-04" db="EMBL/GenBank/DDBJ databases">
        <authorList>
            <person name="Zhang T."/>
        </authorList>
    </citation>
    <scope>NUCLEOTIDE SEQUENCE</scope>
    <source>
        <strain evidence="2">HKST-UBA03</strain>
    </source>
</reference>
<protein>
    <recommendedName>
        <fullName evidence="4">Sporulation stage II protein D amidase enhancer LytB N-terminal domain-containing protein</fullName>
    </recommendedName>
</protein>
<dbReference type="AlphaFoldDB" id="A0A955RS07"/>
<evidence type="ECO:0000313" key="3">
    <source>
        <dbReference type="Proteomes" id="UP000751518"/>
    </source>
</evidence>
<accession>A0A955RS07</accession>
<evidence type="ECO:0008006" key="4">
    <source>
        <dbReference type="Google" id="ProtNLM"/>
    </source>
</evidence>
<sequence length="362" mass="40962">MNILKKLVLTILTVWLILMPVTVSAGSTHPTAIAWVEFASPVNLNQVYSLFGQSLDFRIKQIVYTFNVDGEENTAGYSPSSDDDVAVTFSKLQGLHSQLLSSLGVNYAGTSESAQMQELLQHAMTSYLQEANRRVVEFDVVQVELEGNYNTLASLKSTFFTVEIQSTDLRPAEDETSLTGESVDNWESWAPEEGNLLVQPHSWSGYRYVQNRFWWDNTSGFNSRSTYEQDFFLNASDGSTYGPGTYLNRSQDWRGVPNVYYWASDLPRAYLDTRASDPAYQVAFTIGSAQVSSVSTYRWYYTYIMTTNGDANIDSASLQGQIGHRTPSGCYSTWCSFSEYHEDLTNYGKWGITVPNYIWWRK</sequence>
<name>A0A955RS07_UNCKA</name>
<feature type="signal peptide" evidence="1">
    <location>
        <begin position="1"/>
        <end position="25"/>
    </location>
</feature>
<feature type="chain" id="PRO_5037649612" description="Sporulation stage II protein D amidase enhancer LytB N-terminal domain-containing protein" evidence="1">
    <location>
        <begin position="26"/>
        <end position="362"/>
    </location>
</feature>
<evidence type="ECO:0000313" key="2">
    <source>
        <dbReference type="EMBL" id="MCA9392095.1"/>
    </source>
</evidence>
<reference evidence="2" key="2">
    <citation type="journal article" date="2021" name="Microbiome">
        <title>Successional dynamics and alternative stable states in a saline activated sludge microbial community over 9 years.</title>
        <authorList>
            <person name="Wang Y."/>
            <person name="Ye J."/>
            <person name="Ju F."/>
            <person name="Liu L."/>
            <person name="Boyd J.A."/>
            <person name="Deng Y."/>
            <person name="Parks D.H."/>
            <person name="Jiang X."/>
            <person name="Yin X."/>
            <person name="Woodcroft B.J."/>
            <person name="Tyson G.W."/>
            <person name="Hugenholtz P."/>
            <person name="Polz M.F."/>
            <person name="Zhang T."/>
        </authorList>
    </citation>
    <scope>NUCLEOTIDE SEQUENCE</scope>
    <source>
        <strain evidence="2">HKST-UBA03</strain>
    </source>
</reference>
<dbReference type="EMBL" id="JAGQKZ010000019">
    <property type="protein sequence ID" value="MCA9392095.1"/>
    <property type="molecule type" value="Genomic_DNA"/>
</dbReference>
<gene>
    <name evidence="2" type="ORF">KC614_02730</name>
</gene>
<proteinExistence type="predicted"/>